<keyword evidence="3" id="KW-1185">Reference proteome</keyword>
<dbReference type="RefSeq" id="WP_347165990.1">
    <property type="nucleotide sequence ID" value="NZ_JBDNCH010000002.1"/>
</dbReference>
<evidence type="ECO:0000313" key="3">
    <source>
        <dbReference type="Proteomes" id="UP001428774"/>
    </source>
</evidence>
<feature type="chain" id="PRO_5043869322" evidence="1">
    <location>
        <begin position="30"/>
        <end position="225"/>
    </location>
</feature>
<feature type="signal peptide" evidence="1">
    <location>
        <begin position="1"/>
        <end position="29"/>
    </location>
</feature>
<dbReference type="AlphaFoldDB" id="A0AAW9SA49"/>
<proteinExistence type="predicted"/>
<comment type="caution">
    <text evidence="2">The sequence shown here is derived from an EMBL/GenBank/DDBJ whole genome shotgun (WGS) entry which is preliminary data.</text>
</comment>
<dbReference type="EMBL" id="JBDNCH010000002">
    <property type="protein sequence ID" value="MEN9060854.1"/>
    <property type="molecule type" value="Genomic_DNA"/>
</dbReference>
<keyword evidence="1" id="KW-0732">Signal</keyword>
<evidence type="ECO:0000256" key="1">
    <source>
        <dbReference type="SAM" id="SignalP"/>
    </source>
</evidence>
<organism evidence="2 3">
    <name type="scientific">Ponticoccus litoralis</name>
    <dbReference type="NCBI Taxonomy" id="422297"/>
    <lineage>
        <taxon>Bacteria</taxon>
        <taxon>Pseudomonadati</taxon>
        <taxon>Pseudomonadota</taxon>
        <taxon>Alphaproteobacteria</taxon>
        <taxon>Rhodobacterales</taxon>
        <taxon>Roseobacteraceae</taxon>
        <taxon>Ponticoccus</taxon>
    </lineage>
</organism>
<gene>
    <name evidence="2" type="ORF">ABFB10_07170</name>
</gene>
<dbReference type="Proteomes" id="UP001428774">
    <property type="component" value="Unassembled WGS sequence"/>
</dbReference>
<accession>A0AAW9SA49</accession>
<name>A0AAW9SA49_9RHOB</name>
<evidence type="ECO:0000313" key="2">
    <source>
        <dbReference type="EMBL" id="MEN9060854.1"/>
    </source>
</evidence>
<protein>
    <submittedName>
        <fullName evidence="2">Uncharacterized protein</fullName>
    </submittedName>
</protein>
<reference evidence="2 3" key="1">
    <citation type="submission" date="2024-05" db="EMBL/GenBank/DDBJ databases">
        <title>Genome sequence of Ponticoccus litoralis KCCM 90028.</title>
        <authorList>
            <person name="Kim J.M."/>
            <person name="Lee J.K."/>
            <person name="Choi B.J."/>
            <person name="Bayburt H."/>
            <person name="Baek J.H."/>
            <person name="Jeon C.O."/>
        </authorList>
    </citation>
    <scope>NUCLEOTIDE SEQUENCE [LARGE SCALE GENOMIC DNA]</scope>
    <source>
        <strain evidence="2 3">KCCM 90028</strain>
    </source>
</reference>
<sequence>MLFSISRTRAAVRHLKYALWISGTVAAQAAVAQSISLEDFEAQVNQRAGTLSGYESYLTNPDPKRAMAALQIMLESGDPTLVQMALSVGIYSADANLRQTALKAFLAGTPSLDLFFDGSETVKDDQIETYNALMRGYRGSVGAKNRASLSLKIGAWNDEKGCYLNLDAPDFCLLRVNATTVSLQLVSSDNNTPRQWVVLELGDDGALGGTMTARYGTGKTLARWP</sequence>